<sequence>MTLNKNLINIFEKLINNKKYSFKILNCINQLEKKGLIDNVTELFLIKVTIIISSYYPTKIKFIYTFLKILYISKIEDKFELFKKIRKMNFEYYEEDILDNYHMDKLIFKTFELLYNSSKINNELPITILNEIILNCNKIKIDDKLLRIKLYLMYINKSNIIVCSCFIENTRSNIVYLKVMELCGVTTKIINNFLINK</sequence>
<dbReference type="EMBL" id="MN740262">
    <property type="protein sequence ID" value="QHT96666.1"/>
    <property type="molecule type" value="Genomic_DNA"/>
</dbReference>
<reference evidence="1" key="1">
    <citation type="journal article" date="2020" name="Nature">
        <title>Giant virus diversity and host interactions through global metagenomics.</title>
        <authorList>
            <person name="Schulz F."/>
            <person name="Roux S."/>
            <person name="Paez-Espino D."/>
            <person name="Jungbluth S."/>
            <person name="Walsh D.A."/>
            <person name="Denef V.J."/>
            <person name="McMahon K.D."/>
            <person name="Konstantinidis K.T."/>
            <person name="Eloe-Fadrosh E.A."/>
            <person name="Kyrpides N.C."/>
            <person name="Woyke T."/>
        </authorList>
    </citation>
    <scope>NUCLEOTIDE SEQUENCE</scope>
    <source>
        <strain evidence="1">GVMAG-M-3300024302-11</strain>
    </source>
</reference>
<dbReference type="AlphaFoldDB" id="A0A6C0IW79"/>
<accession>A0A6C0IW79</accession>
<evidence type="ECO:0000313" key="1">
    <source>
        <dbReference type="EMBL" id="QHT96666.1"/>
    </source>
</evidence>
<protein>
    <submittedName>
        <fullName evidence="1">Uncharacterized protein</fullName>
    </submittedName>
</protein>
<organism evidence="1">
    <name type="scientific">viral metagenome</name>
    <dbReference type="NCBI Taxonomy" id="1070528"/>
    <lineage>
        <taxon>unclassified sequences</taxon>
        <taxon>metagenomes</taxon>
        <taxon>organismal metagenomes</taxon>
    </lineage>
</organism>
<proteinExistence type="predicted"/>
<name>A0A6C0IW79_9ZZZZ</name>